<proteinExistence type="predicted"/>
<protein>
    <recommendedName>
        <fullName evidence="3">Methyltransferase domain-containing protein</fullName>
    </recommendedName>
</protein>
<dbReference type="AlphaFoldDB" id="A0A6P8B4Y4"/>
<dbReference type="RefSeq" id="XP_030982252.1">
    <property type="nucleotide sequence ID" value="XM_031125462.1"/>
</dbReference>
<dbReference type="KEGG" id="pgri:PgNI_05431"/>
<dbReference type="Proteomes" id="UP000515153">
    <property type="component" value="Chromosome I"/>
</dbReference>
<sequence length="291" mass="32259">MGADTDITSASKTGINDDNILFGANQTEVHRLDMQHQCIHDANPTFVYAPLDLSKGGYKILDQATGSGIWICEARAAARADNEWVGTDIEDQYFPTNPPADTTYHHQSMTEPWPEKWRGYFDLVHSRMALPGVGIFPLETAVKNLISLVKPGGWIQLVEVEWNDWQMGPEGTVFRDAIKDLFSVVTGGQGVDLREKLIPMLEGAGLVNINYKIIVTPYGARASDKIRSTSEASLFATAMGVSTTTKMLPPISVPRERLDAMPEKVLAEAKKEGWESQHFVLWAQNPSKRND</sequence>
<dbReference type="GeneID" id="41960371"/>
<dbReference type="InterPro" id="IPR029063">
    <property type="entry name" value="SAM-dependent_MTases_sf"/>
</dbReference>
<organism evidence="1 2">
    <name type="scientific">Pyricularia grisea</name>
    <name type="common">Crabgrass-specific blast fungus</name>
    <name type="synonym">Magnaporthe grisea</name>
    <dbReference type="NCBI Taxonomy" id="148305"/>
    <lineage>
        <taxon>Eukaryota</taxon>
        <taxon>Fungi</taxon>
        <taxon>Dikarya</taxon>
        <taxon>Ascomycota</taxon>
        <taxon>Pezizomycotina</taxon>
        <taxon>Sordariomycetes</taxon>
        <taxon>Sordariomycetidae</taxon>
        <taxon>Magnaporthales</taxon>
        <taxon>Pyriculariaceae</taxon>
        <taxon>Pyricularia</taxon>
    </lineage>
</organism>
<reference evidence="1 2" key="1">
    <citation type="journal article" date="2019" name="Mol. Biol. Evol.">
        <title>Blast fungal genomes show frequent chromosomal changes, gene gains and losses, and effector gene turnover.</title>
        <authorList>
            <person name="Gomez Luciano L.B."/>
            <person name="Jason Tsai I."/>
            <person name="Chuma I."/>
            <person name="Tosa Y."/>
            <person name="Chen Y.H."/>
            <person name="Li J.Y."/>
            <person name="Li M.Y."/>
            <person name="Jade Lu M.Y."/>
            <person name="Nakayashiki H."/>
            <person name="Li W.H."/>
        </authorList>
    </citation>
    <scope>NUCLEOTIDE SEQUENCE [LARGE SCALE GENOMIC DNA]</scope>
    <source>
        <strain evidence="1 2">NI907</strain>
    </source>
</reference>
<evidence type="ECO:0008006" key="3">
    <source>
        <dbReference type="Google" id="ProtNLM"/>
    </source>
</evidence>
<reference evidence="2" key="3">
    <citation type="submission" date="2025-08" db="UniProtKB">
        <authorList>
            <consortium name="RefSeq"/>
        </authorList>
    </citation>
    <scope>IDENTIFICATION</scope>
    <source>
        <strain evidence="2">NI907</strain>
    </source>
</reference>
<dbReference type="SUPFAM" id="SSF53335">
    <property type="entry name" value="S-adenosyl-L-methionine-dependent methyltransferases"/>
    <property type="match status" value="1"/>
</dbReference>
<evidence type="ECO:0000313" key="2">
    <source>
        <dbReference type="RefSeq" id="XP_030982252.1"/>
    </source>
</evidence>
<gene>
    <name evidence="2" type="ORF">PgNI_05431</name>
</gene>
<accession>A0A6P8B4Y4</accession>
<keyword evidence="1" id="KW-1185">Reference proteome</keyword>
<reference evidence="2" key="2">
    <citation type="submission" date="2019-10" db="EMBL/GenBank/DDBJ databases">
        <authorList>
            <consortium name="NCBI Genome Project"/>
        </authorList>
    </citation>
    <scope>NUCLEOTIDE SEQUENCE</scope>
    <source>
        <strain evidence="2">NI907</strain>
    </source>
</reference>
<evidence type="ECO:0000313" key="1">
    <source>
        <dbReference type="Proteomes" id="UP000515153"/>
    </source>
</evidence>
<name>A0A6P8B4Y4_PYRGI</name>
<dbReference type="Gene3D" id="3.40.50.150">
    <property type="entry name" value="Vaccinia Virus protein VP39"/>
    <property type="match status" value="1"/>
</dbReference>